<protein>
    <submittedName>
        <fullName evidence="2">Uncharacterized protein</fullName>
    </submittedName>
</protein>
<evidence type="ECO:0000313" key="2">
    <source>
        <dbReference type="WBParaSite" id="scf7180000416893.g752"/>
    </source>
</evidence>
<dbReference type="Proteomes" id="UP000887560">
    <property type="component" value="Unplaced"/>
</dbReference>
<proteinExistence type="predicted"/>
<name>A0A915NI67_9BILA</name>
<dbReference type="AlphaFoldDB" id="A0A915NI67"/>
<keyword evidence="1" id="KW-1185">Reference proteome</keyword>
<evidence type="ECO:0000313" key="1">
    <source>
        <dbReference type="Proteomes" id="UP000887560"/>
    </source>
</evidence>
<accession>A0A915NI67</accession>
<sequence>MSNTTINVNDIPKQIISINLPTRQKYEALKPLFTAAFKAECHHFNIKYNNSGNDQNIIEFVKLINEWSNKEFFDENPSSLRENKNIFLSLTLIINNNLNETLSTDIEELLNQPNLNFRPNLILLKINNLNNNLYKQPKKKSKIEENNKNIIINIRSSIRRKDNYLAKNYPLKLWNSLEKYLTSGNLKDFGICGIDLDKIENVYNGALIKPKYWQVFLNKIQNSDLFL</sequence>
<dbReference type="WBParaSite" id="scf7180000416893.g752">
    <property type="protein sequence ID" value="scf7180000416893.g752"/>
    <property type="gene ID" value="scf7180000416893.g752"/>
</dbReference>
<organism evidence="1 2">
    <name type="scientific">Meloidogyne floridensis</name>
    <dbReference type="NCBI Taxonomy" id="298350"/>
    <lineage>
        <taxon>Eukaryota</taxon>
        <taxon>Metazoa</taxon>
        <taxon>Ecdysozoa</taxon>
        <taxon>Nematoda</taxon>
        <taxon>Chromadorea</taxon>
        <taxon>Rhabditida</taxon>
        <taxon>Tylenchina</taxon>
        <taxon>Tylenchomorpha</taxon>
        <taxon>Tylenchoidea</taxon>
        <taxon>Meloidogynidae</taxon>
        <taxon>Meloidogyninae</taxon>
        <taxon>Meloidogyne</taxon>
    </lineage>
</organism>
<reference evidence="2" key="1">
    <citation type="submission" date="2022-11" db="UniProtKB">
        <authorList>
            <consortium name="WormBaseParasite"/>
        </authorList>
    </citation>
    <scope>IDENTIFICATION</scope>
</reference>